<accession>X1ATY6</accession>
<dbReference type="AlphaFoldDB" id="X1ATY6"/>
<dbReference type="EMBL" id="BART01003179">
    <property type="protein sequence ID" value="GAG72742.1"/>
    <property type="molecule type" value="Genomic_DNA"/>
</dbReference>
<comment type="caution">
    <text evidence="1">The sequence shown here is derived from an EMBL/GenBank/DDBJ whole genome shotgun (WGS) entry which is preliminary data.</text>
</comment>
<reference evidence="1" key="1">
    <citation type="journal article" date="2014" name="Front. Microbiol.">
        <title>High frequency of phylogenetically diverse reductive dehalogenase-homologous genes in deep subseafloor sedimentary metagenomes.</title>
        <authorList>
            <person name="Kawai M."/>
            <person name="Futagami T."/>
            <person name="Toyoda A."/>
            <person name="Takaki Y."/>
            <person name="Nishi S."/>
            <person name="Hori S."/>
            <person name="Arai W."/>
            <person name="Tsubouchi T."/>
            <person name="Morono Y."/>
            <person name="Uchiyama I."/>
            <person name="Ito T."/>
            <person name="Fujiyama A."/>
            <person name="Inagaki F."/>
            <person name="Takami H."/>
        </authorList>
    </citation>
    <scope>NUCLEOTIDE SEQUENCE</scope>
    <source>
        <strain evidence="1">Expedition CK06-06</strain>
    </source>
</reference>
<proteinExistence type="predicted"/>
<name>X1ATY6_9ZZZZ</name>
<sequence length="51" mass="5875">MILKKYPTAVDMARAKKTELVKMARRIQGNNYSFELAEKLIEAARESIYSP</sequence>
<organism evidence="1">
    <name type="scientific">marine sediment metagenome</name>
    <dbReference type="NCBI Taxonomy" id="412755"/>
    <lineage>
        <taxon>unclassified sequences</taxon>
        <taxon>metagenomes</taxon>
        <taxon>ecological metagenomes</taxon>
    </lineage>
</organism>
<evidence type="ECO:0000313" key="1">
    <source>
        <dbReference type="EMBL" id="GAG72742.1"/>
    </source>
</evidence>
<protein>
    <submittedName>
        <fullName evidence="1">Uncharacterized protein</fullName>
    </submittedName>
</protein>
<gene>
    <name evidence="1" type="ORF">S01H4_09000</name>
</gene>